<keyword evidence="8" id="KW-1185">Reference proteome</keyword>
<dbReference type="WBParaSite" id="ASIM_0002059601-mRNA-1">
    <property type="protein sequence ID" value="ASIM_0002059601-mRNA-1"/>
    <property type="gene ID" value="ASIM_0002059601"/>
</dbReference>
<name>A0A0M3KHY1_ANISI</name>
<feature type="domain" description="Protein kinase" evidence="6">
    <location>
        <begin position="1"/>
        <end position="87"/>
    </location>
</feature>
<dbReference type="Gene3D" id="1.10.510.10">
    <property type="entry name" value="Transferase(Phosphotransferase) domain 1"/>
    <property type="match status" value="1"/>
</dbReference>
<dbReference type="InterPro" id="IPR011009">
    <property type="entry name" value="Kinase-like_dom_sf"/>
</dbReference>
<keyword evidence="1" id="KW-0723">Serine/threonine-protein kinase</keyword>
<reference evidence="7 8" key="2">
    <citation type="submission" date="2018-11" db="EMBL/GenBank/DDBJ databases">
        <authorList>
            <consortium name="Pathogen Informatics"/>
        </authorList>
    </citation>
    <scope>NUCLEOTIDE SEQUENCE [LARGE SCALE GENOMIC DNA]</scope>
</reference>
<keyword evidence="3" id="KW-0547">Nucleotide-binding</keyword>
<dbReference type="GO" id="GO:0005524">
    <property type="term" value="F:ATP binding"/>
    <property type="evidence" value="ECO:0007669"/>
    <property type="project" value="UniProtKB-KW"/>
</dbReference>
<sequence>MAPEIARGDPYNKAVDWWSFGVLLHILLTNRYPFPNRGIMSHEELSFNDYSTPNCEPALGDLLNQNIFKYFLLLYAKSLTRKCHVLLYFIMNVGKNFAIQNRSQFQLEPFANIEKLRRCPSCNLMYDRSGSELSGTDGEENWAAFDEHYEVRIAFYIPSSGNNHYIEITTDLCYRIEF</sequence>
<dbReference type="Proteomes" id="UP000267096">
    <property type="component" value="Unassembled WGS sequence"/>
</dbReference>
<dbReference type="OrthoDB" id="3205605at2759"/>
<evidence type="ECO:0000256" key="3">
    <source>
        <dbReference type="ARBA" id="ARBA00022741"/>
    </source>
</evidence>
<evidence type="ECO:0000313" key="7">
    <source>
        <dbReference type="EMBL" id="VDK73434.1"/>
    </source>
</evidence>
<keyword evidence="5" id="KW-0067">ATP-binding</keyword>
<keyword evidence="4" id="KW-0418">Kinase</keyword>
<accession>A0A0M3KHY1</accession>
<evidence type="ECO:0000313" key="9">
    <source>
        <dbReference type="WBParaSite" id="ASIM_0002059601-mRNA-1"/>
    </source>
</evidence>
<dbReference type="Pfam" id="PF00069">
    <property type="entry name" value="Pkinase"/>
    <property type="match status" value="1"/>
</dbReference>
<evidence type="ECO:0000256" key="4">
    <source>
        <dbReference type="ARBA" id="ARBA00022777"/>
    </source>
</evidence>
<organism evidence="9">
    <name type="scientific">Anisakis simplex</name>
    <name type="common">Herring worm</name>
    <dbReference type="NCBI Taxonomy" id="6269"/>
    <lineage>
        <taxon>Eukaryota</taxon>
        <taxon>Metazoa</taxon>
        <taxon>Ecdysozoa</taxon>
        <taxon>Nematoda</taxon>
        <taxon>Chromadorea</taxon>
        <taxon>Rhabditida</taxon>
        <taxon>Spirurina</taxon>
        <taxon>Ascaridomorpha</taxon>
        <taxon>Ascaridoidea</taxon>
        <taxon>Anisakidae</taxon>
        <taxon>Anisakis</taxon>
        <taxon>Anisakis simplex complex</taxon>
    </lineage>
</organism>
<gene>
    <name evidence="7" type="ORF">ASIM_LOCUS19979</name>
</gene>
<reference evidence="9" key="1">
    <citation type="submission" date="2017-02" db="UniProtKB">
        <authorList>
            <consortium name="WormBaseParasite"/>
        </authorList>
    </citation>
    <scope>IDENTIFICATION</scope>
</reference>
<keyword evidence="2" id="KW-0808">Transferase</keyword>
<protein>
    <submittedName>
        <fullName evidence="9">Putative serine/threonine-protein kinase (inferred by orthology to a C. elegans protein)</fullName>
    </submittedName>
</protein>
<dbReference type="SUPFAM" id="SSF56112">
    <property type="entry name" value="Protein kinase-like (PK-like)"/>
    <property type="match status" value="1"/>
</dbReference>
<evidence type="ECO:0000259" key="6">
    <source>
        <dbReference type="PROSITE" id="PS50011"/>
    </source>
</evidence>
<dbReference type="GO" id="GO:0004674">
    <property type="term" value="F:protein serine/threonine kinase activity"/>
    <property type="evidence" value="ECO:0007669"/>
    <property type="project" value="UniProtKB-KW"/>
</dbReference>
<evidence type="ECO:0000256" key="5">
    <source>
        <dbReference type="ARBA" id="ARBA00022840"/>
    </source>
</evidence>
<evidence type="ECO:0000256" key="2">
    <source>
        <dbReference type="ARBA" id="ARBA00022679"/>
    </source>
</evidence>
<dbReference type="EMBL" id="UYRR01038396">
    <property type="protein sequence ID" value="VDK73434.1"/>
    <property type="molecule type" value="Genomic_DNA"/>
</dbReference>
<dbReference type="PROSITE" id="PS50011">
    <property type="entry name" value="PROTEIN_KINASE_DOM"/>
    <property type="match status" value="1"/>
</dbReference>
<dbReference type="AlphaFoldDB" id="A0A0M3KHY1"/>
<dbReference type="InterPro" id="IPR000719">
    <property type="entry name" value="Prot_kinase_dom"/>
</dbReference>
<dbReference type="PANTHER" id="PTHR24351">
    <property type="entry name" value="RIBOSOMAL PROTEIN S6 KINASE"/>
    <property type="match status" value="1"/>
</dbReference>
<evidence type="ECO:0000313" key="8">
    <source>
        <dbReference type="Proteomes" id="UP000267096"/>
    </source>
</evidence>
<proteinExistence type="predicted"/>
<evidence type="ECO:0000256" key="1">
    <source>
        <dbReference type="ARBA" id="ARBA00022527"/>
    </source>
</evidence>